<feature type="transmembrane region" description="Helical" evidence="2">
    <location>
        <begin position="229"/>
        <end position="246"/>
    </location>
</feature>
<evidence type="ECO:0000259" key="3">
    <source>
        <dbReference type="Pfam" id="PF13226"/>
    </source>
</evidence>
<dbReference type="Gene3D" id="1.25.40.10">
    <property type="entry name" value="Tetratricopeptide repeat domain"/>
    <property type="match status" value="1"/>
</dbReference>
<feature type="transmembrane region" description="Helical" evidence="2">
    <location>
        <begin position="321"/>
        <end position="344"/>
    </location>
</feature>
<accession>A0ABM5Z4T5</accession>
<keyword evidence="2" id="KW-0812">Transmembrane</keyword>
<feature type="domain" description="DUF4034" evidence="3">
    <location>
        <begin position="467"/>
        <end position="592"/>
    </location>
</feature>
<keyword evidence="5" id="KW-1185">Reference proteome</keyword>
<feature type="transmembrane region" description="Helical" evidence="2">
    <location>
        <begin position="289"/>
        <end position="309"/>
    </location>
</feature>
<dbReference type="SMART" id="SM00028">
    <property type="entry name" value="TPR"/>
    <property type="match status" value="2"/>
</dbReference>
<dbReference type="PROSITE" id="PS50005">
    <property type="entry name" value="TPR"/>
    <property type="match status" value="1"/>
</dbReference>
<dbReference type="PANTHER" id="PTHR11102">
    <property type="entry name" value="SEL-1-LIKE PROTEIN"/>
    <property type="match status" value="1"/>
</dbReference>
<dbReference type="SMART" id="SM00671">
    <property type="entry name" value="SEL1"/>
    <property type="match status" value="2"/>
</dbReference>
<evidence type="ECO:0000256" key="2">
    <source>
        <dbReference type="SAM" id="Phobius"/>
    </source>
</evidence>
<dbReference type="PANTHER" id="PTHR11102:SF160">
    <property type="entry name" value="ERAD-ASSOCIATED E3 UBIQUITIN-PROTEIN LIGASE COMPONENT HRD3"/>
    <property type="match status" value="1"/>
</dbReference>
<dbReference type="InterPro" id="IPR025115">
    <property type="entry name" value="DUF4034"/>
</dbReference>
<evidence type="ECO:0000256" key="1">
    <source>
        <dbReference type="PROSITE-ProRule" id="PRU00339"/>
    </source>
</evidence>
<evidence type="ECO:0000313" key="4">
    <source>
        <dbReference type="EMBL" id="AMP14088.1"/>
    </source>
</evidence>
<evidence type="ECO:0000313" key="5">
    <source>
        <dbReference type="Proteomes" id="UP000074914"/>
    </source>
</evidence>
<dbReference type="Proteomes" id="UP000074914">
    <property type="component" value="Chromosome"/>
</dbReference>
<feature type="transmembrane region" description="Helical" evidence="2">
    <location>
        <begin position="207"/>
        <end position="223"/>
    </location>
</feature>
<name>A0ABM5Z4T5_9BURK</name>
<feature type="transmembrane region" description="Helical" evidence="2">
    <location>
        <begin position="72"/>
        <end position="94"/>
    </location>
</feature>
<feature type="transmembrane region" description="Helical" evidence="2">
    <location>
        <begin position="266"/>
        <end position="283"/>
    </location>
</feature>
<organism evidence="4 5">
    <name type="scientific">Collimonas pratensis</name>
    <dbReference type="NCBI Taxonomy" id="279113"/>
    <lineage>
        <taxon>Bacteria</taxon>
        <taxon>Pseudomonadati</taxon>
        <taxon>Pseudomonadota</taxon>
        <taxon>Betaproteobacteria</taxon>
        <taxon>Burkholderiales</taxon>
        <taxon>Oxalobacteraceae</taxon>
        <taxon>Collimonas</taxon>
    </lineage>
</organism>
<dbReference type="EMBL" id="CP013236">
    <property type="protein sequence ID" value="AMP14088.1"/>
    <property type="molecule type" value="Genomic_DNA"/>
</dbReference>
<keyword evidence="2" id="KW-1133">Transmembrane helix</keyword>
<gene>
    <name evidence="4" type="ORF">CPter291_1822</name>
</gene>
<dbReference type="Pfam" id="PF13181">
    <property type="entry name" value="TPR_8"/>
    <property type="match status" value="1"/>
</dbReference>
<dbReference type="Pfam" id="PF13226">
    <property type="entry name" value="DUF4034"/>
    <property type="match status" value="1"/>
</dbReference>
<keyword evidence="1" id="KW-0802">TPR repeat</keyword>
<sequence length="845" mass="93438">MQRHLYRRIEDNTLPNTQIPHSSENFDTSHYPKTYIISPGWKIAMLTLYAVLGIPSLLGLLYFSTAQEMHGALHQFICSAICVGFLLLSIYGALSALRTRVTLQADGIEYRDLFSTRSIHRHQIKNWRGLSVHGVTYLELVAFDPAVKKLKIAILFKPDTPFDDWFADLPNADRDALRFAEQEIQNNLALGLTPAERASKAARARKIARIANLAMLALCVLVIVYPRPYLLSICLALPWIAIAAAWKGNGFYTVGDSGKSTLKGDLTLLCIMPGILLALRALLDVNTLAWTQAIGPGVIVGLLMTAMVGRTTDGFSKRSPMAILYVIFLATYAIAGIILGNALFDRSVPSVYPVKILARHHTTGKGATFYFSVAPWGPRIAINDIVVRPAFYRTKEPGDVICVRQHGGAFRMPWYAGEDCKPAEIPAALASGSTATKSQSHAEPQIAVSAAASGLGDVSKTDANDASQLLKTGRYEVLESRFSALQQRYKDHKIDDLALLLAYRDFYDTDPALELRHAEWIKAYPHSYAAYLAEAIYFIHIGREARGNKYADETSDQQFAAMEAVNSKAFIDLQESLKLDDRPILSYVQLIDLDRHENADSSANATSYLDRLSASFFHKKNLSAESLNAARDYLDRSISIAPENFIARRKYMTILETRWGHSTSEMKAFFKESRSAGLTPAKLRVLAALVAWDQAWNEERRDDIQASGKSYAAAVALVGDDGDLMEQNMFALLLSDAGHIHEELRQYDLAKGYYQKSVESNPGSANAWSNLGICQVHIGDMEGAAVSYRKAAEMGEPIAQNEWGKFLWNGTAVKADHAAAIGYFEKSASQGIADAQNNLRFAKQK</sequence>
<dbReference type="InterPro" id="IPR006597">
    <property type="entry name" value="Sel1-like"/>
</dbReference>
<dbReference type="InterPro" id="IPR019734">
    <property type="entry name" value="TPR_rpt"/>
</dbReference>
<keyword evidence="2" id="KW-0472">Membrane</keyword>
<dbReference type="SUPFAM" id="SSF81901">
    <property type="entry name" value="HCP-like"/>
    <property type="match status" value="1"/>
</dbReference>
<reference evidence="4 5" key="1">
    <citation type="submission" date="2015-11" db="EMBL/GenBank/DDBJ databases">
        <title>Exploring the genomic traits of fungus-feeding bacterial genus Collimonas.</title>
        <authorList>
            <person name="Song C."/>
            <person name="Schmidt R."/>
            <person name="de Jager V."/>
            <person name="Krzyzanowska D."/>
            <person name="Jongedijk E."/>
            <person name="Cankar K."/>
            <person name="Beekwilder J."/>
            <person name="van Veen A."/>
            <person name="de Boer W."/>
            <person name="van Veen J.A."/>
            <person name="Garbeva P."/>
        </authorList>
    </citation>
    <scope>NUCLEOTIDE SEQUENCE [LARGE SCALE GENOMIC DNA]</scope>
    <source>
        <strain evidence="4 5">Ter291</strain>
    </source>
</reference>
<dbReference type="InterPro" id="IPR050767">
    <property type="entry name" value="Sel1_AlgK"/>
</dbReference>
<dbReference type="InterPro" id="IPR011990">
    <property type="entry name" value="TPR-like_helical_dom_sf"/>
</dbReference>
<feature type="repeat" description="TPR" evidence="1">
    <location>
        <begin position="731"/>
        <end position="764"/>
    </location>
</feature>
<proteinExistence type="predicted"/>
<protein>
    <submittedName>
        <fullName evidence="4">TPR repeat family protein</fullName>
    </submittedName>
</protein>
<feature type="transmembrane region" description="Helical" evidence="2">
    <location>
        <begin position="43"/>
        <end position="66"/>
    </location>
</feature>